<dbReference type="GO" id="GO:0005524">
    <property type="term" value="F:ATP binding"/>
    <property type="evidence" value="ECO:0007669"/>
    <property type="project" value="UniProtKB-KW"/>
</dbReference>
<accession>A0A7S3UV45</accession>
<evidence type="ECO:0000313" key="11">
    <source>
        <dbReference type="EMBL" id="CAE0623702.1"/>
    </source>
</evidence>
<gene>
    <name evidence="11" type="ORF">HAKA00212_LOCUS2368</name>
</gene>
<dbReference type="SUPFAM" id="SSF52540">
    <property type="entry name" value="P-loop containing nucleoside triphosphate hydrolases"/>
    <property type="match status" value="1"/>
</dbReference>
<dbReference type="GO" id="GO:0016887">
    <property type="term" value="F:ATP hydrolysis activity"/>
    <property type="evidence" value="ECO:0007669"/>
    <property type="project" value="InterPro"/>
</dbReference>
<comment type="catalytic activity">
    <reaction evidence="1">
        <text>AMP + ATP = 2 ADP</text>
        <dbReference type="Rhea" id="RHEA:12973"/>
        <dbReference type="ChEBI" id="CHEBI:30616"/>
        <dbReference type="ChEBI" id="CHEBI:456215"/>
        <dbReference type="ChEBI" id="CHEBI:456216"/>
        <dbReference type="EC" id="2.7.4.3"/>
    </reaction>
</comment>
<keyword evidence="10" id="KW-0539">Nucleus</keyword>
<reference evidence="11" key="1">
    <citation type="submission" date="2021-01" db="EMBL/GenBank/DDBJ databases">
        <authorList>
            <person name="Corre E."/>
            <person name="Pelletier E."/>
            <person name="Niang G."/>
            <person name="Scheremetjew M."/>
            <person name="Finn R."/>
            <person name="Kale V."/>
            <person name="Holt S."/>
            <person name="Cochrane G."/>
            <person name="Meng A."/>
            <person name="Brown T."/>
            <person name="Cohen L."/>
        </authorList>
    </citation>
    <scope>NUCLEOTIDE SEQUENCE</scope>
    <source>
        <strain evidence="11">CCMP3107</strain>
    </source>
</reference>
<dbReference type="GO" id="GO:0005634">
    <property type="term" value="C:nucleus"/>
    <property type="evidence" value="ECO:0007669"/>
    <property type="project" value="UniProtKB-SubCell"/>
</dbReference>
<dbReference type="AlphaFoldDB" id="A0A7S3UV45"/>
<evidence type="ECO:0000256" key="4">
    <source>
        <dbReference type="ARBA" id="ARBA00022517"/>
    </source>
</evidence>
<dbReference type="EMBL" id="HBIU01006189">
    <property type="protein sequence ID" value="CAE0623702.1"/>
    <property type="molecule type" value="Transcribed_RNA"/>
</dbReference>
<evidence type="ECO:0000256" key="3">
    <source>
        <dbReference type="ARBA" id="ARBA00022490"/>
    </source>
</evidence>
<keyword evidence="4" id="KW-0690">Ribosome biogenesis</keyword>
<keyword evidence="8" id="KW-0418">Kinase</keyword>
<dbReference type="PANTHER" id="PTHR12595:SF0">
    <property type="entry name" value="ADENYLATE KINASE ISOENZYME 6"/>
    <property type="match status" value="1"/>
</dbReference>
<name>A0A7S3UV45_HETAK</name>
<dbReference type="PANTHER" id="PTHR12595">
    <property type="entry name" value="POS9-ACTIVATING FACTOR FAP7-RELATED"/>
    <property type="match status" value="1"/>
</dbReference>
<evidence type="ECO:0000256" key="7">
    <source>
        <dbReference type="ARBA" id="ARBA00022741"/>
    </source>
</evidence>
<proteinExistence type="predicted"/>
<evidence type="ECO:0000256" key="10">
    <source>
        <dbReference type="ARBA" id="ARBA00023242"/>
    </source>
</evidence>
<evidence type="ECO:0000256" key="2">
    <source>
        <dbReference type="ARBA" id="ARBA00004123"/>
    </source>
</evidence>
<evidence type="ECO:0000256" key="8">
    <source>
        <dbReference type="ARBA" id="ARBA00022777"/>
    </source>
</evidence>
<evidence type="ECO:0000256" key="6">
    <source>
        <dbReference type="ARBA" id="ARBA00022679"/>
    </source>
</evidence>
<evidence type="ECO:0000256" key="9">
    <source>
        <dbReference type="ARBA" id="ARBA00022840"/>
    </source>
</evidence>
<dbReference type="Gene3D" id="3.40.50.300">
    <property type="entry name" value="P-loop containing nucleotide triphosphate hydrolases"/>
    <property type="match status" value="1"/>
</dbReference>
<sequence length="150" mass="17325">MIAEQLELEHVNIGDLVRKEQCHEGRDEEFDTFILDEDKLLDALEPRLAQGGLVLDFHGADLFDPQQLDLVLVLRAETRVLYDRLQARGYAKNKVDENMSCEIMQVVLEEAKEAFPQEIVHEVPSNSISDLESNVERLKAWYTQWLQDNS</sequence>
<evidence type="ECO:0000256" key="1">
    <source>
        <dbReference type="ARBA" id="ARBA00000582"/>
    </source>
</evidence>
<dbReference type="InterPro" id="IPR027417">
    <property type="entry name" value="P-loop_NTPase"/>
</dbReference>
<dbReference type="FunFam" id="3.40.50.300:FF:000372">
    <property type="entry name" value="Adenylate kinase isoenzyme 6 homolog"/>
    <property type="match status" value="1"/>
</dbReference>
<keyword evidence="7" id="KW-0547">Nucleotide-binding</keyword>
<dbReference type="GO" id="GO:0006364">
    <property type="term" value="P:rRNA processing"/>
    <property type="evidence" value="ECO:0007669"/>
    <property type="project" value="UniProtKB-KW"/>
</dbReference>
<dbReference type="GO" id="GO:0004017">
    <property type="term" value="F:AMP kinase activity"/>
    <property type="evidence" value="ECO:0007669"/>
    <property type="project" value="UniProtKB-EC"/>
</dbReference>
<evidence type="ECO:0000256" key="5">
    <source>
        <dbReference type="ARBA" id="ARBA00022552"/>
    </source>
</evidence>
<organism evidence="11">
    <name type="scientific">Heterosigma akashiwo</name>
    <name type="common">Chromophytic alga</name>
    <name type="synonym">Heterosigma carterae</name>
    <dbReference type="NCBI Taxonomy" id="2829"/>
    <lineage>
        <taxon>Eukaryota</taxon>
        <taxon>Sar</taxon>
        <taxon>Stramenopiles</taxon>
        <taxon>Ochrophyta</taxon>
        <taxon>Raphidophyceae</taxon>
        <taxon>Chattonellales</taxon>
        <taxon>Chattonellaceae</taxon>
        <taxon>Heterosigma</taxon>
    </lineage>
</organism>
<evidence type="ECO:0008006" key="12">
    <source>
        <dbReference type="Google" id="ProtNLM"/>
    </source>
</evidence>
<protein>
    <recommendedName>
        <fullName evidence="12">Adenylate kinase isoenzyme 6 homolog</fullName>
    </recommendedName>
</protein>
<keyword evidence="3" id="KW-0963">Cytoplasm</keyword>
<comment type="subcellular location">
    <subcellularLocation>
        <location evidence="2">Nucleus</location>
    </subcellularLocation>
</comment>
<dbReference type="Pfam" id="PF13238">
    <property type="entry name" value="AAA_18"/>
    <property type="match status" value="1"/>
</dbReference>
<keyword evidence="6" id="KW-0808">Transferase</keyword>
<keyword evidence="5" id="KW-0698">rRNA processing</keyword>
<keyword evidence="9" id="KW-0067">ATP-binding</keyword>
<dbReference type="GO" id="GO:0005737">
    <property type="term" value="C:cytoplasm"/>
    <property type="evidence" value="ECO:0007669"/>
    <property type="project" value="TreeGrafter"/>
</dbReference>
<dbReference type="InterPro" id="IPR020618">
    <property type="entry name" value="Adenyl_kinase_AK6"/>
</dbReference>